<reference evidence="1 2" key="1">
    <citation type="submission" date="2018-06" db="EMBL/GenBank/DDBJ databases">
        <title>Genome sequencing of Oceanotoga sp. sy52.</title>
        <authorList>
            <person name="Mori K."/>
        </authorList>
    </citation>
    <scope>NUCLEOTIDE SEQUENCE [LARGE SCALE GENOMIC DNA]</scope>
    <source>
        <strain evidence="2">sy52</strain>
    </source>
</reference>
<evidence type="ECO:0008006" key="3">
    <source>
        <dbReference type="Google" id="ProtNLM"/>
    </source>
</evidence>
<dbReference type="KEGG" id="ocy:OSSY52_03490"/>
<accession>A0A7G1G200</accession>
<proteinExistence type="predicted"/>
<dbReference type="RefSeq" id="WP_190615334.1">
    <property type="nucleotide sequence ID" value="NZ_AP018712.1"/>
</dbReference>
<evidence type="ECO:0000313" key="2">
    <source>
        <dbReference type="Proteomes" id="UP000516361"/>
    </source>
</evidence>
<name>A0A7G1G200_9BACT</name>
<dbReference type="InParanoid" id="A0A7G1G200"/>
<dbReference type="EMBL" id="AP018712">
    <property type="protein sequence ID" value="BBE30208.1"/>
    <property type="molecule type" value="Genomic_DNA"/>
</dbReference>
<keyword evidence="2" id="KW-1185">Reference proteome</keyword>
<dbReference type="AlphaFoldDB" id="A0A7G1G200"/>
<organism evidence="1 2">
    <name type="scientific">Tepiditoga spiralis</name>
    <dbReference type="NCBI Taxonomy" id="2108365"/>
    <lineage>
        <taxon>Bacteria</taxon>
        <taxon>Thermotogati</taxon>
        <taxon>Thermotogota</taxon>
        <taxon>Thermotogae</taxon>
        <taxon>Petrotogales</taxon>
        <taxon>Petrotogaceae</taxon>
        <taxon>Tepiditoga</taxon>
    </lineage>
</organism>
<sequence>MLNQKRFTDEQLVQMIQNEKTPKRLKEKAKETLFNKYIGMLKNKTKKLCENCSTDFDGTYQSLCYLFNLAIKTFKMKGQFKGYSSRYIDLKVMNDIGKQKTKLPYVGKESPFYIRNWDKVYFYEETSEVYNRE</sequence>
<evidence type="ECO:0000313" key="1">
    <source>
        <dbReference type="EMBL" id="BBE30208.1"/>
    </source>
</evidence>
<gene>
    <name evidence="1" type="ORF">OSSY52_03490</name>
</gene>
<protein>
    <recommendedName>
        <fullName evidence="3">RNA polymerase sigma-70 region 2 domain-containing protein</fullName>
    </recommendedName>
</protein>
<dbReference type="Proteomes" id="UP000516361">
    <property type="component" value="Chromosome"/>
</dbReference>